<feature type="transmembrane region" description="Helical" evidence="1">
    <location>
        <begin position="83"/>
        <end position="104"/>
    </location>
</feature>
<comment type="caution">
    <text evidence="2">The sequence shown here is derived from an EMBL/GenBank/DDBJ whole genome shotgun (WGS) entry which is preliminary data.</text>
</comment>
<organism evidence="2 3">
    <name type="scientific">Bifidobacterium amazonense</name>
    <dbReference type="NCBI Taxonomy" id="2809027"/>
    <lineage>
        <taxon>Bacteria</taxon>
        <taxon>Bacillati</taxon>
        <taxon>Actinomycetota</taxon>
        <taxon>Actinomycetes</taxon>
        <taxon>Bifidobacteriales</taxon>
        <taxon>Bifidobacteriaceae</taxon>
        <taxon>Bifidobacterium</taxon>
    </lineage>
</organism>
<name>A0ABS9VVP6_9BIFI</name>
<reference evidence="2 3" key="1">
    <citation type="journal article" date="2021" name="Environ. Microbiol.">
        <title>Genetic insights into the dark matter of the mammalian gut microbiota through targeted genome reconstruction.</title>
        <authorList>
            <person name="Lugli G.A."/>
            <person name="Alessandri G."/>
            <person name="Milani C."/>
            <person name="Viappiani A."/>
            <person name="Fontana F."/>
            <person name="Tarracchini C."/>
            <person name="Mancabelli L."/>
            <person name="Argentini C."/>
            <person name="Ruiz L."/>
            <person name="Margolles A."/>
            <person name="van Sinderen D."/>
            <person name="Turroni F."/>
            <person name="Ventura M."/>
        </authorList>
    </citation>
    <scope>NUCLEOTIDE SEQUENCE [LARGE SCALE GENOMIC DNA]</scope>
    <source>
        <strain evidence="2 3">MA1</strain>
    </source>
</reference>
<evidence type="ECO:0000313" key="3">
    <source>
        <dbReference type="Proteomes" id="UP000710815"/>
    </source>
</evidence>
<keyword evidence="1" id="KW-0812">Transmembrane</keyword>
<sequence>MRLLNHLPLCKVIGGLGYLALRILVWGKPQALEFAGGWPVLIGVLTACALLAMPFHSPVVNITGLFGMVALVIIEAKYPEWSLALRHSGIDVIIGLASFVMMIWEPARPKGNPN</sequence>
<keyword evidence="3" id="KW-1185">Reference proteome</keyword>
<proteinExistence type="predicted"/>
<keyword evidence="1" id="KW-0472">Membrane</keyword>
<feature type="transmembrane region" description="Helical" evidence="1">
    <location>
        <begin position="6"/>
        <end position="25"/>
    </location>
</feature>
<dbReference type="RefSeq" id="WP_241513849.1">
    <property type="nucleotide sequence ID" value="NZ_JAFEJT020000028.1"/>
</dbReference>
<evidence type="ECO:0000313" key="2">
    <source>
        <dbReference type="EMBL" id="MCH9276148.1"/>
    </source>
</evidence>
<gene>
    <name evidence="2" type="ORF">JS533_007675</name>
</gene>
<dbReference type="Proteomes" id="UP000710815">
    <property type="component" value="Unassembled WGS sequence"/>
</dbReference>
<protein>
    <submittedName>
        <fullName evidence="2">Uncharacterized protein</fullName>
    </submittedName>
</protein>
<keyword evidence="1" id="KW-1133">Transmembrane helix</keyword>
<dbReference type="EMBL" id="JAFEJT020000028">
    <property type="protein sequence ID" value="MCH9276148.1"/>
    <property type="molecule type" value="Genomic_DNA"/>
</dbReference>
<feature type="transmembrane region" description="Helical" evidence="1">
    <location>
        <begin position="59"/>
        <end position="76"/>
    </location>
</feature>
<feature type="transmembrane region" description="Helical" evidence="1">
    <location>
        <begin position="32"/>
        <end position="53"/>
    </location>
</feature>
<reference evidence="2 3" key="2">
    <citation type="journal article" date="2021" name="Syst. Appl. Microbiol.">
        <title>Phylogenetic classification of ten novel species belonging to the genus Bifidobacterium comprising B. phasiani sp. nov., B. pongonis sp. nov., B. saguinibicoloris sp. nov., B. colobi sp. nov., B. simiiventris sp. nov., B. santillanense sp. nov., B. miconis sp. nov., B. amazonense sp. nov., B. pluvialisilvae sp. nov., and B. miconisargentati sp. nov.</title>
        <authorList>
            <person name="Lugli G.A."/>
            <person name="Calvete-Torre I."/>
            <person name="Alessandri G."/>
            <person name="Milani C."/>
            <person name="Turroni F."/>
            <person name="Laiolo P."/>
            <person name="Ossiprandi M.C."/>
            <person name="Margolles A."/>
            <person name="Ruiz L."/>
            <person name="Ventura M."/>
        </authorList>
    </citation>
    <scope>NUCLEOTIDE SEQUENCE [LARGE SCALE GENOMIC DNA]</scope>
    <source>
        <strain evidence="2 3">MA1</strain>
    </source>
</reference>
<evidence type="ECO:0000256" key="1">
    <source>
        <dbReference type="SAM" id="Phobius"/>
    </source>
</evidence>
<accession>A0ABS9VVP6</accession>